<sequence length="167" mass="19847">MATTSTQNYFSILPDEILFQIFYQIRPFDHLLKAVSRVCRHWHQLIFNELFINNYYRKKKYRQPNLIGWWRFQNSDAIGYDSSGLIGRCFTVTGQPKVDECFLGHCAVFDQYSSIQVPIGSYNEYQTDLFTIAVWVYFNETDKGLWSWSTFLAAWQDDIKKNWIHLG</sequence>
<dbReference type="PROSITE" id="PS50181">
    <property type="entry name" value="FBOX"/>
    <property type="match status" value="1"/>
</dbReference>
<evidence type="ECO:0000259" key="1">
    <source>
        <dbReference type="PROSITE" id="PS50181"/>
    </source>
</evidence>
<dbReference type="SUPFAM" id="SSF49899">
    <property type="entry name" value="Concanavalin A-like lectins/glucanases"/>
    <property type="match status" value="1"/>
</dbReference>
<dbReference type="Proteomes" id="UP000681722">
    <property type="component" value="Unassembled WGS sequence"/>
</dbReference>
<comment type="caution">
    <text evidence="3">The sequence shown here is derived from an EMBL/GenBank/DDBJ whole genome shotgun (WGS) entry which is preliminary data.</text>
</comment>
<evidence type="ECO:0000313" key="6">
    <source>
        <dbReference type="Proteomes" id="UP000663829"/>
    </source>
</evidence>
<dbReference type="EMBL" id="CAJNOQ010036844">
    <property type="protein sequence ID" value="CAF1605947.1"/>
    <property type="molecule type" value="Genomic_DNA"/>
</dbReference>
<reference evidence="3" key="1">
    <citation type="submission" date="2021-02" db="EMBL/GenBank/DDBJ databases">
        <authorList>
            <person name="Nowell W R."/>
        </authorList>
    </citation>
    <scope>NUCLEOTIDE SEQUENCE</scope>
</reference>
<name>A0A816B5T2_9BILA</name>
<dbReference type="Gene3D" id="2.60.120.200">
    <property type="match status" value="1"/>
</dbReference>
<dbReference type="OrthoDB" id="9970076at2759"/>
<dbReference type="InterPro" id="IPR036047">
    <property type="entry name" value="F-box-like_dom_sf"/>
</dbReference>
<dbReference type="InterPro" id="IPR001810">
    <property type="entry name" value="F-box_dom"/>
</dbReference>
<dbReference type="EMBL" id="CAJOBC010103411">
    <property type="protein sequence ID" value="CAF4485804.1"/>
    <property type="molecule type" value="Genomic_DNA"/>
</dbReference>
<evidence type="ECO:0000313" key="4">
    <source>
        <dbReference type="EMBL" id="CAF4226209.1"/>
    </source>
</evidence>
<dbReference type="EMBL" id="CAJOBA010049669">
    <property type="protein sequence ID" value="CAF4226209.1"/>
    <property type="molecule type" value="Genomic_DNA"/>
</dbReference>
<protein>
    <recommendedName>
        <fullName evidence="1">F-box domain-containing protein</fullName>
    </recommendedName>
</protein>
<evidence type="ECO:0000313" key="3">
    <source>
        <dbReference type="EMBL" id="CAF1605947.1"/>
    </source>
</evidence>
<dbReference type="EMBL" id="CAJNOK010027893">
    <property type="protein sequence ID" value="CAF1427418.1"/>
    <property type="molecule type" value="Genomic_DNA"/>
</dbReference>
<dbReference type="InterPro" id="IPR013320">
    <property type="entry name" value="ConA-like_dom_sf"/>
</dbReference>
<feature type="domain" description="F-box" evidence="1">
    <location>
        <begin position="7"/>
        <end position="59"/>
    </location>
</feature>
<proteinExistence type="predicted"/>
<dbReference type="SUPFAM" id="SSF81383">
    <property type="entry name" value="F-box domain"/>
    <property type="match status" value="1"/>
</dbReference>
<dbReference type="Proteomes" id="UP000663829">
    <property type="component" value="Unassembled WGS sequence"/>
</dbReference>
<keyword evidence="6" id="KW-1185">Reference proteome</keyword>
<dbReference type="Proteomes" id="UP000682733">
    <property type="component" value="Unassembled WGS sequence"/>
</dbReference>
<accession>A0A816B5T2</accession>
<dbReference type="AlphaFoldDB" id="A0A816B5T2"/>
<gene>
    <name evidence="3" type="ORF">GPM918_LOCUS42752</name>
    <name evidence="2" type="ORF">OVA965_LOCUS33907</name>
    <name evidence="5" type="ORF">SRO942_LOCUS44066</name>
    <name evidence="4" type="ORF">TMI583_LOCUS34810</name>
</gene>
<dbReference type="Proteomes" id="UP000677228">
    <property type="component" value="Unassembled WGS sequence"/>
</dbReference>
<dbReference type="Gene3D" id="1.20.1280.50">
    <property type="match status" value="1"/>
</dbReference>
<dbReference type="Pfam" id="PF12937">
    <property type="entry name" value="F-box-like"/>
    <property type="match status" value="1"/>
</dbReference>
<organism evidence="3 6">
    <name type="scientific">Didymodactylos carnosus</name>
    <dbReference type="NCBI Taxonomy" id="1234261"/>
    <lineage>
        <taxon>Eukaryota</taxon>
        <taxon>Metazoa</taxon>
        <taxon>Spiralia</taxon>
        <taxon>Gnathifera</taxon>
        <taxon>Rotifera</taxon>
        <taxon>Eurotatoria</taxon>
        <taxon>Bdelloidea</taxon>
        <taxon>Philodinida</taxon>
        <taxon>Philodinidae</taxon>
        <taxon>Didymodactylos</taxon>
    </lineage>
</organism>
<evidence type="ECO:0000313" key="5">
    <source>
        <dbReference type="EMBL" id="CAF4485804.1"/>
    </source>
</evidence>
<evidence type="ECO:0000313" key="2">
    <source>
        <dbReference type="EMBL" id="CAF1427418.1"/>
    </source>
</evidence>